<dbReference type="STRING" id="7574.A0A1S3HSZ5"/>
<evidence type="ECO:0000259" key="2">
    <source>
        <dbReference type="PROSITE" id="PS50060"/>
    </source>
</evidence>
<dbReference type="InterPro" id="IPR000998">
    <property type="entry name" value="MAM_dom"/>
</dbReference>
<dbReference type="SUPFAM" id="SSF49899">
    <property type="entry name" value="Concanavalin A-like lectins/glucanases"/>
    <property type="match status" value="1"/>
</dbReference>
<keyword evidence="3" id="KW-1185">Reference proteome</keyword>
<dbReference type="RefSeq" id="XP_013389143.1">
    <property type="nucleotide sequence ID" value="XM_013533689.1"/>
</dbReference>
<feature type="signal peptide" evidence="1">
    <location>
        <begin position="1"/>
        <end position="31"/>
    </location>
</feature>
<dbReference type="KEGG" id="lak:106157895"/>
<gene>
    <name evidence="4" type="primary">LOC106157895</name>
</gene>
<dbReference type="PROSITE" id="PS50060">
    <property type="entry name" value="MAM_2"/>
    <property type="match status" value="1"/>
</dbReference>
<dbReference type="CDD" id="cd06263">
    <property type="entry name" value="MAM"/>
    <property type="match status" value="1"/>
</dbReference>
<reference evidence="4" key="1">
    <citation type="submission" date="2025-08" db="UniProtKB">
        <authorList>
            <consortium name="RefSeq"/>
        </authorList>
    </citation>
    <scope>IDENTIFICATION</scope>
    <source>
        <tissue evidence="4">Gonads</tissue>
    </source>
</reference>
<name>A0A1S3HSZ5_LINAN</name>
<dbReference type="InParanoid" id="A0A1S3HSZ5"/>
<feature type="domain" description="MAM" evidence="2">
    <location>
        <begin position="38"/>
        <end position="200"/>
    </location>
</feature>
<dbReference type="AlphaFoldDB" id="A0A1S3HSZ5"/>
<dbReference type="Gene3D" id="2.60.120.200">
    <property type="match status" value="1"/>
</dbReference>
<dbReference type="SMART" id="SM00137">
    <property type="entry name" value="MAM"/>
    <property type="match status" value="1"/>
</dbReference>
<keyword evidence="1" id="KW-0732">Signal</keyword>
<dbReference type="PRINTS" id="PR00020">
    <property type="entry name" value="MAMDOMAIN"/>
</dbReference>
<feature type="chain" id="PRO_5010168115" evidence="1">
    <location>
        <begin position="32"/>
        <end position="213"/>
    </location>
</feature>
<accession>A0A1S3HSZ5</accession>
<dbReference type="InterPro" id="IPR051560">
    <property type="entry name" value="MAM_domain-containing"/>
</dbReference>
<dbReference type="GeneID" id="106157895"/>
<evidence type="ECO:0000256" key="1">
    <source>
        <dbReference type="SAM" id="SignalP"/>
    </source>
</evidence>
<evidence type="ECO:0000313" key="4">
    <source>
        <dbReference type="RefSeq" id="XP_013389143.1"/>
    </source>
</evidence>
<dbReference type="Proteomes" id="UP000085678">
    <property type="component" value="Unplaced"/>
</dbReference>
<protein>
    <submittedName>
        <fullName evidence="4">MAM domain-containing glycosylphosphatidylinositol anchor protein 1-like</fullName>
    </submittedName>
</protein>
<dbReference type="Pfam" id="PF00629">
    <property type="entry name" value="MAM"/>
    <property type="match status" value="1"/>
</dbReference>
<dbReference type="GO" id="GO:0016020">
    <property type="term" value="C:membrane"/>
    <property type="evidence" value="ECO:0007669"/>
    <property type="project" value="InterPro"/>
</dbReference>
<dbReference type="OrthoDB" id="412155at2759"/>
<dbReference type="PANTHER" id="PTHR23282">
    <property type="entry name" value="APICAL ENDOSOMAL GLYCOPROTEIN PRECURSOR"/>
    <property type="match status" value="1"/>
</dbReference>
<dbReference type="InterPro" id="IPR013320">
    <property type="entry name" value="ConA-like_dom_sf"/>
</dbReference>
<organism evidence="3 4">
    <name type="scientific">Lingula anatina</name>
    <name type="common">Brachiopod</name>
    <name type="synonym">Lingula unguis</name>
    <dbReference type="NCBI Taxonomy" id="7574"/>
    <lineage>
        <taxon>Eukaryota</taxon>
        <taxon>Metazoa</taxon>
        <taxon>Spiralia</taxon>
        <taxon>Lophotrochozoa</taxon>
        <taxon>Brachiopoda</taxon>
        <taxon>Linguliformea</taxon>
        <taxon>Lingulata</taxon>
        <taxon>Lingulida</taxon>
        <taxon>Linguloidea</taxon>
        <taxon>Lingulidae</taxon>
        <taxon>Lingula</taxon>
    </lineage>
</organism>
<evidence type="ECO:0000313" key="3">
    <source>
        <dbReference type="Proteomes" id="UP000085678"/>
    </source>
</evidence>
<proteinExistence type="predicted"/>
<sequence length="213" mass="23241">MTVSADQRIIGCLMAAVGLLVTLLCTLHGSANSVTPEFQCDFDEDMDPFCGFRQSTDDNFNWTRNNGSTPSRDTGPQHDHTTGAGYYIFIEASMKGPGYKASMISPSFISLNIPRCLRFAYHMYGRTVGTLQISSQNEGNSTRSKVMWSLTGDQGDQWHVASQTVPAETTRFVIEGVRGSGALGDIAVDDITLTPGYCGSDIRDGHYNDQLSM</sequence>
<dbReference type="PANTHER" id="PTHR23282:SF101">
    <property type="entry name" value="MAM DOMAIN-CONTAINING PROTEIN"/>
    <property type="match status" value="1"/>
</dbReference>